<dbReference type="AlphaFoldDB" id="A0A1S1PLI9"/>
<evidence type="ECO:0000313" key="2">
    <source>
        <dbReference type="Proteomes" id="UP000179769"/>
    </source>
</evidence>
<gene>
    <name evidence="1" type="ORF">BBK14_26405</name>
</gene>
<organism evidence="1 2">
    <name type="scientific">Parafrankia soli</name>
    <dbReference type="NCBI Taxonomy" id="2599596"/>
    <lineage>
        <taxon>Bacteria</taxon>
        <taxon>Bacillati</taxon>
        <taxon>Actinomycetota</taxon>
        <taxon>Actinomycetes</taxon>
        <taxon>Frankiales</taxon>
        <taxon>Frankiaceae</taxon>
        <taxon>Parafrankia</taxon>
    </lineage>
</organism>
<name>A0A1S1PLI9_9ACTN</name>
<dbReference type="RefSeq" id="WP_071066342.1">
    <property type="nucleotide sequence ID" value="NZ_MAXA01000252.1"/>
</dbReference>
<reference evidence="2" key="1">
    <citation type="submission" date="2016-07" db="EMBL/GenBank/DDBJ databases">
        <title>Frankia sp. NRRL B-16219 Genome sequencing.</title>
        <authorList>
            <person name="Ghodhbane-Gtari F."/>
            <person name="Swanson E."/>
            <person name="Gueddou A."/>
            <person name="Louati M."/>
            <person name="Nouioui I."/>
            <person name="Hezbri K."/>
            <person name="Abebe-Akele F."/>
            <person name="Simpson S."/>
            <person name="Morris K."/>
            <person name="Thomas K."/>
            <person name="Gtari M."/>
            <person name="Tisa L.S."/>
        </authorList>
    </citation>
    <scope>NUCLEOTIDE SEQUENCE [LARGE SCALE GENOMIC DNA]</scope>
    <source>
        <strain evidence="2">NRRL B-16219</strain>
    </source>
</reference>
<protein>
    <submittedName>
        <fullName evidence="1">Uncharacterized protein</fullName>
    </submittedName>
</protein>
<dbReference type="OrthoDB" id="290916at2"/>
<dbReference type="EMBL" id="MAXA01000252">
    <property type="protein sequence ID" value="OHV21552.1"/>
    <property type="molecule type" value="Genomic_DNA"/>
</dbReference>
<keyword evidence="2" id="KW-1185">Reference proteome</keyword>
<evidence type="ECO:0000313" key="1">
    <source>
        <dbReference type="EMBL" id="OHV21552.1"/>
    </source>
</evidence>
<dbReference type="Proteomes" id="UP000179769">
    <property type="component" value="Unassembled WGS sequence"/>
</dbReference>
<proteinExistence type="predicted"/>
<accession>A0A1S1PLI9</accession>
<comment type="caution">
    <text evidence="1">The sequence shown here is derived from an EMBL/GenBank/DDBJ whole genome shotgun (WGS) entry which is preliminary data.</text>
</comment>
<sequence>MTSVETPLGEAGVFAGMRPDHLALLARCARDAAFDARALSLVRASAVDGSCLRHRFEQDPALGYDVLSHLAQVLVERLRATRLRLLDVYGSPDRG</sequence>